<dbReference type="VEuPathDB" id="FungiDB:H310_13515"/>
<evidence type="ECO:0000256" key="7">
    <source>
        <dbReference type="ARBA" id="ARBA00022989"/>
    </source>
</evidence>
<evidence type="ECO:0000256" key="3">
    <source>
        <dbReference type="ARBA" id="ARBA00022676"/>
    </source>
</evidence>
<keyword evidence="9" id="KW-0325">Glycoprotein</keyword>
<accession>A0A024TD62</accession>
<dbReference type="SUPFAM" id="SSF53448">
    <property type="entry name" value="Nucleotide-diphospho-sugar transferases"/>
    <property type="match status" value="1"/>
</dbReference>
<evidence type="ECO:0000313" key="10">
    <source>
        <dbReference type="EMBL" id="ETV92105.1"/>
    </source>
</evidence>
<dbReference type="Gene3D" id="3.90.550.10">
    <property type="entry name" value="Spore Coat Polysaccharide Biosynthesis Protein SpsA, Chain A"/>
    <property type="match status" value="1"/>
</dbReference>
<reference evidence="10" key="1">
    <citation type="submission" date="2013-12" db="EMBL/GenBank/DDBJ databases">
        <title>The Genome Sequence of Aphanomyces invadans NJM9701.</title>
        <authorList>
            <consortium name="The Broad Institute Genomics Platform"/>
            <person name="Russ C."/>
            <person name="Tyler B."/>
            <person name="van West P."/>
            <person name="Dieguez-Uribeondo J."/>
            <person name="Young S.K."/>
            <person name="Zeng Q."/>
            <person name="Gargeya S."/>
            <person name="Fitzgerald M."/>
            <person name="Abouelleil A."/>
            <person name="Alvarado L."/>
            <person name="Chapman S.B."/>
            <person name="Gainer-Dewar J."/>
            <person name="Goldberg J."/>
            <person name="Griggs A."/>
            <person name="Gujja S."/>
            <person name="Hansen M."/>
            <person name="Howarth C."/>
            <person name="Imamovic A."/>
            <person name="Ireland A."/>
            <person name="Larimer J."/>
            <person name="McCowan C."/>
            <person name="Murphy C."/>
            <person name="Pearson M."/>
            <person name="Poon T.W."/>
            <person name="Priest M."/>
            <person name="Roberts A."/>
            <person name="Saif S."/>
            <person name="Shea T."/>
            <person name="Sykes S."/>
            <person name="Wortman J."/>
            <person name="Nusbaum C."/>
            <person name="Birren B."/>
        </authorList>
    </citation>
    <scope>NUCLEOTIDE SEQUENCE [LARGE SCALE GENOMIC DNA]</scope>
    <source>
        <strain evidence="10">NJM9701</strain>
    </source>
</reference>
<evidence type="ECO:0000256" key="4">
    <source>
        <dbReference type="ARBA" id="ARBA00022679"/>
    </source>
</evidence>
<dbReference type="PANTHER" id="PTHR31392:SF1">
    <property type="entry name" value="ALPHA-1,3-MANNOSYLTRANSFERASE MNN1-RELATED"/>
    <property type="match status" value="1"/>
</dbReference>
<proteinExistence type="inferred from homology"/>
<keyword evidence="8" id="KW-0472">Membrane</keyword>
<keyword evidence="5" id="KW-0812">Transmembrane</keyword>
<evidence type="ECO:0000256" key="9">
    <source>
        <dbReference type="ARBA" id="ARBA00023180"/>
    </source>
</evidence>
<keyword evidence="3" id="KW-0328">Glycosyltransferase</keyword>
<keyword evidence="4" id="KW-0808">Transferase</keyword>
<gene>
    <name evidence="10" type="ORF">H310_13515</name>
</gene>
<evidence type="ECO:0000256" key="1">
    <source>
        <dbReference type="ARBA" id="ARBA00004606"/>
    </source>
</evidence>
<evidence type="ECO:0000256" key="2">
    <source>
        <dbReference type="ARBA" id="ARBA00009105"/>
    </source>
</evidence>
<organism evidence="10">
    <name type="scientific">Aphanomyces invadans</name>
    <dbReference type="NCBI Taxonomy" id="157072"/>
    <lineage>
        <taxon>Eukaryota</taxon>
        <taxon>Sar</taxon>
        <taxon>Stramenopiles</taxon>
        <taxon>Oomycota</taxon>
        <taxon>Saprolegniomycetes</taxon>
        <taxon>Saprolegniales</taxon>
        <taxon>Verrucalvaceae</taxon>
        <taxon>Aphanomyces</taxon>
    </lineage>
</organism>
<dbReference type="PANTHER" id="PTHR31392">
    <property type="entry name" value="ALPHA-1,3-MANNOSYLTRANSFERASE MNN1-RELATED"/>
    <property type="match status" value="1"/>
</dbReference>
<keyword evidence="6" id="KW-0735">Signal-anchor</keyword>
<dbReference type="GO" id="GO:0005794">
    <property type="term" value="C:Golgi apparatus"/>
    <property type="evidence" value="ECO:0007669"/>
    <property type="project" value="TreeGrafter"/>
</dbReference>
<protein>
    <recommendedName>
        <fullName evidence="11">Nucleotide-diphospho-sugar transferase domain-containing protein</fullName>
    </recommendedName>
</protein>
<dbReference type="RefSeq" id="XP_008879267.1">
    <property type="nucleotide sequence ID" value="XM_008881045.1"/>
</dbReference>
<dbReference type="EMBL" id="KI914003">
    <property type="protein sequence ID" value="ETV92105.1"/>
    <property type="molecule type" value="Genomic_DNA"/>
</dbReference>
<evidence type="ECO:0008006" key="11">
    <source>
        <dbReference type="Google" id="ProtNLM"/>
    </source>
</evidence>
<keyword evidence="7" id="KW-1133">Transmembrane helix</keyword>
<dbReference type="GO" id="GO:0006493">
    <property type="term" value="P:protein O-linked glycosylation"/>
    <property type="evidence" value="ECO:0007669"/>
    <property type="project" value="TreeGrafter"/>
</dbReference>
<dbReference type="GO" id="GO:0016020">
    <property type="term" value="C:membrane"/>
    <property type="evidence" value="ECO:0007669"/>
    <property type="project" value="UniProtKB-SubCell"/>
</dbReference>
<dbReference type="GeneID" id="20090565"/>
<evidence type="ECO:0000256" key="6">
    <source>
        <dbReference type="ARBA" id="ARBA00022968"/>
    </source>
</evidence>
<dbReference type="OrthoDB" id="430354at2759"/>
<dbReference type="AlphaFoldDB" id="A0A024TD62"/>
<comment type="subcellular location">
    <subcellularLocation>
        <location evidence="1">Membrane</location>
        <topology evidence="1">Single-pass type II membrane protein</topology>
    </subcellularLocation>
</comment>
<dbReference type="Pfam" id="PF11051">
    <property type="entry name" value="Mannosyl_trans3"/>
    <property type="match status" value="1"/>
</dbReference>
<dbReference type="GO" id="GO:0000033">
    <property type="term" value="F:alpha-1,3-mannosyltransferase activity"/>
    <property type="evidence" value="ECO:0007669"/>
    <property type="project" value="TreeGrafter"/>
</dbReference>
<dbReference type="InterPro" id="IPR022751">
    <property type="entry name" value="Alpha_mannosyltransferase"/>
</dbReference>
<sequence>MAPPTTSWTFKSVMQPRALLLVGFAVWCTMAVLVLKGTWSSMGEVSVRAEHRQHDAIPGNSSRGIVICLHDGMVPMALSLVQELRHLGNKDVIHMYHCGADEISALSRATILAVDPTVQFIDVCTDMVASGKLREDQVPSFRSYWLKPLALIHSKLNHVMLMDTDVMVFHDPALLWDIQGYRDTGTLFFRDREIIIQMFLTDIVEFPDRTKQLALHALVETFDYAKFNLEYNPSSMLLNSLAWKGDAAHEQDSSITLIHKSRASVAMDVLFHLVTVDIHRHTPIFTHGDKELFWLAYELSQTPYFFSPWANSGAARPGDMVNHPNTLCGTLRCRLAVVFPLSMNDTHRTSRAHRVWSCSWRCLDDSRGRRGRWSRNVHGWIPCLMWNDEKCRSVRHMDRVYRACMAAAVVGGKWHKKLISCIGDLAQWIPDLRYQHALLYINGAYVFNPRSDHLADIPDMEGRRQKLLKYLPTHVSAQRRRSKALVRAHDPDNLWSDICLYNRGSEPIRPQDLDAMQRKINNAIDIAIQLDAVKAAQTSPAPLA</sequence>
<evidence type="ECO:0000256" key="5">
    <source>
        <dbReference type="ARBA" id="ARBA00022692"/>
    </source>
</evidence>
<evidence type="ECO:0000256" key="8">
    <source>
        <dbReference type="ARBA" id="ARBA00023136"/>
    </source>
</evidence>
<dbReference type="InterPro" id="IPR029044">
    <property type="entry name" value="Nucleotide-diphossugar_trans"/>
</dbReference>
<name>A0A024TD62_9STRA</name>
<comment type="similarity">
    <text evidence="2">Belongs to the MNN1/MNT family.</text>
</comment>